<comment type="caution">
    <text evidence="5">The sequence shown here is derived from an EMBL/GenBank/DDBJ whole genome shotgun (WGS) entry which is preliminary data.</text>
</comment>
<feature type="non-terminal residue" evidence="5">
    <location>
        <position position="200"/>
    </location>
</feature>
<dbReference type="InterPro" id="IPR023198">
    <property type="entry name" value="PGP-like_dom2"/>
</dbReference>
<evidence type="ECO:0000313" key="6">
    <source>
        <dbReference type="Proteomes" id="UP001595579"/>
    </source>
</evidence>
<dbReference type="EMBL" id="JBHRUG010000016">
    <property type="protein sequence ID" value="MFC3283331.1"/>
    <property type="molecule type" value="Genomic_DNA"/>
</dbReference>
<dbReference type="InterPro" id="IPR050155">
    <property type="entry name" value="HAD-like_hydrolase_sf"/>
</dbReference>
<accession>A0ABV7LMC7</accession>
<proteinExistence type="inferred from homology"/>
<protein>
    <recommendedName>
        <fullName evidence="4">phosphoglycolate phosphatase</fullName>
        <ecNumber evidence="4">3.1.3.18</ecNumber>
    </recommendedName>
</protein>
<gene>
    <name evidence="5" type="ORF">ACFOEV_06870</name>
</gene>
<dbReference type="SUPFAM" id="SSF56784">
    <property type="entry name" value="HAD-like"/>
    <property type="match status" value="1"/>
</dbReference>
<evidence type="ECO:0000256" key="3">
    <source>
        <dbReference type="ARBA" id="ARBA00006171"/>
    </source>
</evidence>
<comment type="pathway">
    <text evidence="2">Organic acid metabolism; glycolate biosynthesis; glycolate from 2-phosphoglycolate: step 1/1.</text>
</comment>
<keyword evidence="6" id="KW-1185">Reference proteome</keyword>
<reference evidence="6" key="1">
    <citation type="journal article" date="2019" name="Int. J. Syst. Evol. Microbiol.">
        <title>The Global Catalogue of Microorganisms (GCM) 10K type strain sequencing project: providing services to taxonomists for standard genome sequencing and annotation.</title>
        <authorList>
            <consortium name="The Broad Institute Genomics Platform"/>
            <consortium name="The Broad Institute Genome Sequencing Center for Infectious Disease"/>
            <person name="Wu L."/>
            <person name="Ma J."/>
        </authorList>
    </citation>
    <scope>NUCLEOTIDE SEQUENCE [LARGE SCALE GENOMIC DNA]</scope>
    <source>
        <strain evidence="6">CECT 7698</strain>
    </source>
</reference>
<evidence type="ECO:0000256" key="4">
    <source>
        <dbReference type="ARBA" id="ARBA00013078"/>
    </source>
</evidence>
<dbReference type="InterPro" id="IPR036412">
    <property type="entry name" value="HAD-like_sf"/>
</dbReference>
<evidence type="ECO:0000256" key="1">
    <source>
        <dbReference type="ARBA" id="ARBA00000830"/>
    </source>
</evidence>
<comment type="similarity">
    <text evidence="3">Belongs to the HAD-like hydrolase superfamily. CbbY/CbbZ/Gph/YieH family.</text>
</comment>
<dbReference type="EC" id="3.1.3.18" evidence="4"/>
<dbReference type="PANTHER" id="PTHR43434:SF1">
    <property type="entry name" value="PHOSPHOGLYCOLATE PHOSPHATASE"/>
    <property type="match status" value="1"/>
</dbReference>
<dbReference type="RefSeq" id="WP_386772393.1">
    <property type="nucleotide sequence ID" value="NZ_JBHRUG010000016.1"/>
</dbReference>
<dbReference type="Pfam" id="PF00702">
    <property type="entry name" value="Hydrolase"/>
    <property type="match status" value="1"/>
</dbReference>
<dbReference type="Gene3D" id="1.10.150.240">
    <property type="entry name" value="Putative phosphatase, domain 2"/>
    <property type="match status" value="1"/>
</dbReference>
<comment type="catalytic activity">
    <reaction evidence="1">
        <text>2-phosphoglycolate + H2O = glycolate + phosphate</text>
        <dbReference type="Rhea" id="RHEA:14369"/>
        <dbReference type="ChEBI" id="CHEBI:15377"/>
        <dbReference type="ChEBI" id="CHEBI:29805"/>
        <dbReference type="ChEBI" id="CHEBI:43474"/>
        <dbReference type="ChEBI" id="CHEBI:58033"/>
        <dbReference type="EC" id="3.1.3.18"/>
    </reaction>
</comment>
<dbReference type="PANTHER" id="PTHR43434">
    <property type="entry name" value="PHOSPHOGLYCOLATE PHOSPHATASE"/>
    <property type="match status" value="1"/>
</dbReference>
<dbReference type="GO" id="GO:0016787">
    <property type="term" value="F:hydrolase activity"/>
    <property type="evidence" value="ECO:0007669"/>
    <property type="project" value="UniProtKB-KW"/>
</dbReference>
<dbReference type="InterPro" id="IPR023214">
    <property type="entry name" value="HAD_sf"/>
</dbReference>
<dbReference type="Proteomes" id="UP001595579">
    <property type="component" value="Unassembled WGS sequence"/>
</dbReference>
<keyword evidence="5" id="KW-0378">Hydrolase</keyword>
<organism evidence="5 6">
    <name type="scientific">Litchfieldella rifensis</name>
    <dbReference type="NCBI Taxonomy" id="762643"/>
    <lineage>
        <taxon>Bacteria</taxon>
        <taxon>Pseudomonadati</taxon>
        <taxon>Pseudomonadota</taxon>
        <taxon>Gammaproteobacteria</taxon>
        <taxon>Oceanospirillales</taxon>
        <taxon>Halomonadaceae</taxon>
        <taxon>Litchfieldella</taxon>
    </lineage>
</organism>
<sequence>MSDFFADPKHVLVFDFDGVILDSASLKRQAFAALYDGEPETGRQAVRAYLNRRGGQPREVKFRHIESHILGREASEARIRELCQRFKADVEARILAAPAIPGALEFLERRRGQLPIYLLSATPEHELREIVARRGLARYFDEVIGAPPDKATALRNLLVRHGHTARHTVMVGDSYNDFRAASSNGTRFIGITADPTASPF</sequence>
<evidence type="ECO:0000256" key="2">
    <source>
        <dbReference type="ARBA" id="ARBA00004818"/>
    </source>
</evidence>
<evidence type="ECO:0000313" key="5">
    <source>
        <dbReference type="EMBL" id="MFC3283331.1"/>
    </source>
</evidence>
<name>A0ABV7LMC7_9GAMM</name>
<dbReference type="SFLD" id="SFLDG01129">
    <property type="entry name" value="C1.5:_HAD__Beta-PGM__Phosphata"/>
    <property type="match status" value="1"/>
</dbReference>
<dbReference type="SFLD" id="SFLDS00003">
    <property type="entry name" value="Haloacid_Dehalogenase"/>
    <property type="match status" value="1"/>
</dbReference>
<dbReference type="Gene3D" id="3.40.50.1000">
    <property type="entry name" value="HAD superfamily/HAD-like"/>
    <property type="match status" value="1"/>
</dbReference>